<keyword evidence="2" id="KW-0934">Plastid</keyword>
<proteinExistence type="predicted"/>
<protein>
    <submittedName>
        <fullName evidence="2">Uncharacterized protein</fullName>
    </submittedName>
</protein>
<evidence type="ECO:0000256" key="1">
    <source>
        <dbReference type="SAM" id="Phobius"/>
    </source>
</evidence>
<reference evidence="2" key="1">
    <citation type="submission" date="2017-10" db="EMBL/GenBank/DDBJ databases">
        <title>Paulinella longichromatophora chromatophore genome.</title>
        <authorList>
            <person name="Lhee D."/>
            <person name="Yoon H.S."/>
        </authorList>
    </citation>
    <scope>NUCLEOTIDE SEQUENCE</scope>
</reference>
<dbReference type="EMBL" id="MG264610">
    <property type="protein sequence ID" value="AUG32710.1"/>
    <property type="molecule type" value="Genomic_DNA"/>
</dbReference>
<feature type="transmembrane region" description="Helical" evidence="1">
    <location>
        <begin position="154"/>
        <end position="176"/>
    </location>
</feature>
<sequence>MINFSCKYQRLSVQLILEGLSYNRKKSTLQNPNIDILTKWSLTIGNQPRLEGRIDQLLDLFTSLNIYASRIMDNVPNPSKANKTLASIMSQAKNHKIILYSSYASENIHLQLDDAEFIDLVLCMDTLFIDQRIGSRLELPSNISFKKNYKIKKFFHLFTAPLFSMVMITGGIYLGLTQPFEKMYNVNQEDIKSNVSFQL</sequence>
<dbReference type="InterPro" id="IPR025569">
    <property type="entry name" value="DUF4335"/>
</dbReference>
<geneLocation type="plastid" evidence="2"/>
<evidence type="ECO:0000313" key="2">
    <source>
        <dbReference type="EMBL" id="AUG32710.1"/>
    </source>
</evidence>
<keyword evidence="1" id="KW-0472">Membrane</keyword>
<dbReference type="Pfam" id="PF14233">
    <property type="entry name" value="DUF4335"/>
    <property type="match status" value="1"/>
</dbReference>
<name>A0A2H4ZQA8_9EUKA</name>
<dbReference type="AlphaFoldDB" id="A0A2H4ZQA8"/>
<gene>
    <name evidence="2" type="ORF">PLO_737</name>
</gene>
<keyword evidence="1" id="KW-1133">Transmembrane helix</keyword>
<accession>A0A2H4ZQA8</accession>
<organism evidence="2">
    <name type="scientific">Paulinella longichromatophora</name>
    <dbReference type="NCBI Taxonomy" id="1708747"/>
    <lineage>
        <taxon>Eukaryota</taxon>
        <taxon>Sar</taxon>
        <taxon>Rhizaria</taxon>
        <taxon>Cercozoa</taxon>
        <taxon>Imbricatea</taxon>
        <taxon>Silicofilosea</taxon>
        <taxon>Euglyphida</taxon>
        <taxon>Paulinellidae</taxon>
        <taxon>Paulinella</taxon>
    </lineage>
</organism>
<keyword evidence="1" id="KW-0812">Transmembrane</keyword>